<evidence type="ECO:0000313" key="2">
    <source>
        <dbReference type="Proteomes" id="UP000095192"/>
    </source>
</evidence>
<gene>
    <name evidence="1" type="ORF">cyc_09345</name>
</gene>
<proteinExistence type="predicted"/>
<dbReference type="AlphaFoldDB" id="A0A1D3CXK8"/>
<dbReference type="EMBL" id="JROU02001580">
    <property type="protein sequence ID" value="OEH75928.1"/>
    <property type="molecule type" value="Genomic_DNA"/>
</dbReference>
<comment type="caution">
    <text evidence="1">The sequence shown here is derived from an EMBL/GenBank/DDBJ whole genome shotgun (WGS) entry which is preliminary data.</text>
</comment>
<dbReference type="Proteomes" id="UP000095192">
    <property type="component" value="Unassembled WGS sequence"/>
</dbReference>
<evidence type="ECO:0000313" key="1">
    <source>
        <dbReference type="EMBL" id="OEH75928.1"/>
    </source>
</evidence>
<protein>
    <submittedName>
        <fullName evidence="1">Uncharacterized protein</fullName>
    </submittedName>
</protein>
<sequence length="177" mass="19450">MASSTPPCPPGSPSCGVQLPVCLPSGSRRQFFLQQRILRLPVRREGAPRGGWLTRVLPVYAQLETPPPQMLASHETPPPDPFPASIAAPFLPLPPPFLRLRVCPLPRLFTGKCRSCMRMHLPPRERLATPHGGPRERALEAPLPSDAQASTFWRGPLISCLLGSPLCRASFSNRRLL</sequence>
<dbReference type="VEuPathDB" id="ToxoDB:cyc_09345"/>
<dbReference type="InParanoid" id="A0A1D3CXK8"/>
<reference evidence="1 2" key="1">
    <citation type="journal article" date="2016" name="BMC Genomics">
        <title>Comparative genomics reveals Cyclospora cayetanensis possesses coccidia-like metabolism and invasion components but unique surface antigens.</title>
        <authorList>
            <person name="Liu S."/>
            <person name="Wang L."/>
            <person name="Zheng H."/>
            <person name="Xu Z."/>
            <person name="Roellig D.M."/>
            <person name="Li N."/>
            <person name="Frace M.A."/>
            <person name="Tang K."/>
            <person name="Arrowood M.J."/>
            <person name="Moss D.M."/>
            <person name="Zhang L."/>
            <person name="Feng Y."/>
            <person name="Xiao L."/>
        </authorList>
    </citation>
    <scope>NUCLEOTIDE SEQUENCE [LARGE SCALE GENOMIC DNA]</scope>
    <source>
        <strain evidence="1 2">CHN_HEN01</strain>
    </source>
</reference>
<organism evidence="1 2">
    <name type="scientific">Cyclospora cayetanensis</name>
    <dbReference type="NCBI Taxonomy" id="88456"/>
    <lineage>
        <taxon>Eukaryota</taxon>
        <taxon>Sar</taxon>
        <taxon>Alveolata</taxon>
        <taxon>Apicomplexa</taxon>
        <taxon>Conoidasida</taxon>
        <taxon>Coccidia</taxon>
        <taxon>Eucoccidiorida</taxon>
        <taxon>Eimeriorina</taxon>
        <taxon>Eimeriidae</taxon>
        <taxon>Cyclospora</taxon>
    </lineage>
</organism>
<accession>A0A1D3CXK8</accession>
<name>A0A1D3CXK8_9EIME</name>
<keyword evidence="2" id="KW-1185">Reference proteome</keyword>